<keyword evidence="2" id="KW-0472">Membrane</keyword>
<evidence type="ECO:0000313" key="4">
    <source>
        <dbReference type="EMBL" id="MDG4476376.1"/>
    </source>
</evidence>
<evidence type="ECO:0000256" key="1">
    <source>
        <dbReference type="SAM" id="MobiDB-lite"/>
    </source>
</evidence>
<dbReference type="InterPro" id="IPR025194">
    <property type="entry name" value="RodZ-like_C"/>
</dbReference>
<feature type="region of interest" description="Disordered" evidence="1">
    <location>
        <begin position="163"/>
        <end position="186"/>
    </location>
</feature>
<dbReference type="CDD" id="cd00093">
    <property type="entry name" value="HTH_XRE"/>
    <property type="match status" value="1"/>
</dbReference>
<feature type="domain" description="HTH cro/C1-type" evidence="3">
    <location>
        <begin position="28"/>
        <end position="89"/>
    </location>
</feature>
<name>A0A9X4RLR6_9BACT</name>
<organism evidence="4 5">
    <name type="scientific">Thiovibrio frasassiensis</name>
    <dbReference type="NCBI Taxonomy" id="2984131"/>
    <lineage>
        <taxon>Bacteria</taxon>
        <taxon>Pseudomonadati</taxon>
        <taxon>Thermodesulfobacteriota</taxon>
        <taxon>Desulfobulbia</taxon>
        <taxon>Desulfobulbales</taxon>
        <taxon>Thiovibrionaceae</taxon>
        <taxon>Thiovibrio</taxon>
    </lineage>
</organism>
<feature type="compositionally biased region" description="Pro residues" evidence="1">
    <location>
        <begin position="165"/>
        <end position="178"/>
    </location>
</feature>
<evidence type="ECO:0000256" key="2">
    <source>
        <dbReference type="SAM" id="Phobius"/>
    </source>
</evidence>
<dbReference type="Pfam" id="PF13413">
    <property type="entry name" value="HTH_25"/>
    <property type="match status" value="1"/>
</dbReference>
<reference evidence="4" key="1">
    <citation type="journal article" date="2022" name="bioRxiv">
        <title>Thiovibrio frasassiensisgen. nov., sp. nov., an autotrophic, elemental sulfur disproportionating bacterium isolated from sulfidic karst sediment, and proposal of Thiovibrionaceae fam. nov.</title>
        <authorList>
            <person name="Aronson H."/>
            <person name="Thomas C."/>
            <person name="Bhattacharyya M."/>
            <person name="Eckstein S."/>
            <person name="Jensen S."/>
            <person name="Barco R."/>
            <person name="Macalady J."/>
            <person name="Amend J."/>
        </authorList>
    </citation>
    <scope>NUCLEOTIDE SEQUENCE</scope>
    <source>
        <strain evidence="4">RS19-109</strain>
    </source>
</reference>
<keyword evidence="2" id="KW-0812">Transmembrane</keyword>
<accession>A0A9X4RLR6</accession>
<dbReference type="InterPro" id="IPR001387">
    <property type="entry name" value="Cro/C1-type_HTH"/>
</dbReference>
<dbReference type="EMBL" id="JAPHEH010000001">
    <property type="protein sequence ID" value="MDG4476376.1"/>
    <property type="molecule type" value="Genomic_DNA"/>
</dbReference>
<proteinExistence type="predicted"/>
<dbReference type="Gene3D" id="1.10.260.40">
    <property type="entry name" value="lambda repressor-like DNA-binding domains"/>
    <property type="match status" value="1"/>
</dbReference>
<comment type="caution">
    <text evidence="4">The sequence shown here is derived from an EMBL/GenBank/DDBJ whole genome shotgun (WGS) entry which is preliminary data.</text>
</comment>
<reference evidence="4" key="2">
    <citation type="submission" date="2022-10" db="EMBL/GenBank/DDBJ databases">
        <authorList>
            <person name="Aronson H.S."/>
        </authorList>
    </citation>
    <scope>NUCLEOTIDE SEQUENCE</scope>
    <source>
        <strain evidence="4">RS19-109</strain>
    </source>
</reference>
<gene>
    <name evidence="4" type="ORF">OLX77_09420</name>
</gene>
<dbReference type="InterPro" id="IPR010982">
    <property type="entry name" value="Lambda_DNA-bd_dom_sf"/>
</dbReference>
<dbReference type="PANTHER" id="PTHR34475">
    <property type="match status" value="1"/>
</dbReference>
<dbReference type="Proteomes" id="UP001154240">
    <property type="component" value="Unassembled WGS sequence"/>
</dbReference>
<sequence length="379" mass="40439">MTKDSLTADDAIEQPRALSRADETLGSFLKRHRQSQGKELEEIAQKTRIHASTLRAIEEDNPKALPADVFTRGFVKNYAQYLGLDPNEALAWYIEQNDGEARPTGKINVQEVLAGEAMAEERTFPFGRLIGFFIVVGALFFAVYLVLNFLDSTAPPVSVSMHEATPPPLVEPPSPLSVPLPAESGADPSLGMVATEQGGLPVTQGGVEVAAPPVSGPGKTGPDIKAAVSVPEKAGPEIQAQKVETPQEPGAQSKTVDGKPVILPRATKEKPVQVPAPQEVVKPAPVSAVSPPPSTVKAPGMNYVLEAKFTQETWLSVQVDKEKKKSGVYKPGDHLVWQAEKKISLFVGNAGGIILTLNGKKVPPLGKVMESTRVSFPAE</sequence>
<keyword evidence="5" id="KW-1185">Reference proteome</keyword>
<feature type="transmembrane region" description="Helical" evidence="2">
    <location>
        <begin position="129"/>
        <end position="150"/>
    </location>
</feature>
<dbReference type="SUPFAM" id="SSF47413">
    <property type="entry name" value="lambda repressor-like DNA-binding domains"/>
    <property type="match status" value="1"/>
</dbReference>
<dbReference type="Pfam" id="PF13464">
    <property type="entry name" value="RodZ_C"/>
    <property type="match status" value="1"/>
</dbReference>
<evidence type="ECO:0000313" key="5">
    <source>
        <dbReference type="Proteomes" id="UP001154240"/>
    </source>
</evidence>
<protein>
    <submittedName>
        <fullName evidence="4">DUF4115 domain-containing protein</fullName>
    </submittedName>
</protein>
<dbReference type="PANTHER" id="PTHR34475:SF1">
    <property type="entry name" value="CYTOSKELETON PROTEIN RODZ"/>
    <property type="match status" value="1"/>
</dbReference>
<dbReference type="GO" id="GO:0003677">
    <property type="term" value="F:DNA binding"/>
    <property type="evidence" value="ECO:0007669"/>
    <property type="project" value="InterPro"/>
</dbReference>
<keyword evidence="2" id="KW-1133">Transmembrane helix</keyword>
<dbReference type="RefSeq" id="WP_307633344.1">
    <property type="nucleotide sequence ID" value="NZ_JAPHEH010000001.1"/>
</dbReference>
<dbReference type="InterPro" id="IPR050400">
    <property type="entry name" value="Bact_Cytoskel_RodZ"/>
</dbReference>
<dbReference type="SMART" id="SM00530">
    <property type="entry name" value="HTH_XRE"/>
    <property type="match status" value="1"/>
</dbReference>
<dbReference type="AlphaFoldDB" id="A0A9X4RLR6"/>
<evidence type="ECO:0000259" key="3">
    <source>
        <dbReference type="SMART" id="SM00530"/>
    </source>
</evidence>